<dbReference type="GO" id="GO:0005743">
    <property type="term" value="C:mitochondrial inner membrane"/>
    <property type="evidence" value="ECO:0007669"/>
    <property type="project" value="UniProtKB-SubCell"/>
</dbReference>
<keyword evidence="10 15" id="KW-1133">Transmembrane helix</keyword>
<keyword evidence="16" id="KW-0496">Mitochondrion</keyword>
<keyword evidence="5" id="KW-0813">Transport</keyword>
<feature type="transmembrane region" description="Helical" evidence="15">
    <location>
        <begin position="21"/>
        <end position="44"/>
    </location>
</feature>
<evidence type="ECO:0000256" key="8">
    <source>
        <dbReference type="ARBA" id="ARBA00022781"/>
    </source>
</evidence>
<dbReference type="PANTHER" id="PTHR11410">
    <property type="entry name" value="ATP SYNTHASE SUBUNIT A"/>
    <property type="match status" value="1"/>
</dbReference>
<evidence type="ECO:0000256" key="14">
    <source>
        <dbReference type="RuleBase" id="RU004450"/>
    </source>
</evidence>
<name>A0A7U3TGT2_9TRAC</name>
<comment type="subcellular location">
    <subcellularLocation>
        <location evidence="2 14">Mitochondrion inner membrane</location>
        <topology evidence="2 14">Multi-pass membrane protein</topology>
    </subcellularLocation>
</comment>
<keyword evidence="6" id="KW-0138">CF(0)</keyword>
<evidence type="ECO:0000256" key="11">
    <source>
        <dbReference type="ARBA" id="ARBA00023065"/>
    </source>
</evidence>
<evidence type="ECO:0000256" key="15">
    <source>
        <dbReference type="SAM" id="Phobius"/>
    </source>
</evidence>
<reference evidence="16" key="1">
    <citation type="submission" date="2019-11" db="EMBL/GenBank/DDBJ databases">
        <title>Convergent organelle genome evolution in Selaginellaceae with mitochondrial-like plastid genomes and a highly diverged mitochondrial genome.</title>
        <authorList>
            <person name="Kang J.-S."/>
            <person name="Wang Y.-R."/>
            <person name="Xiang Q.-P."/>
            <person name="Zhang X.-C."/>
        </authorList>
    </citation>
    <scope>NUCLEOTIDE SEQUENCE</scope>
    <source>
        <strain evidence="16">Contig 4</strain>
    </source>
</reference>
<comment type="similarity">
    <text evidence="3">Belongs to the ATPase A chain family.</text>
</comment>
<feature type="transmembrane region" description="Helical" evidence="15">
    <location>
        <begin position="156"/>
        <end position="177"/>
    </location>
</feature>
<dbReference type="PRINTS" id="PR00123">
    <property type="entry name" value="ATPASEA"/>
</dbReference>
<feature type="transmembrane region" description="Helical" evidence="15">
    <location>
        <begin position="189"/>
        <end position="210"/>
    </location>
</feature>
<dbReference type="FunFam" id="1.20.120.220:FF:000003">
    <property type="entry name" value="ATP synthase subunit a"/>
    <property type="match status" value="1"/>
</dbReference>
<keyword evidence="8" id="KW-0375">Hydrogen ion transport</keyword>
<gene>
    <name evidence="16" type="primary">atp6</name>
</gene>
<dbReference type="HAMAP" id="MF_01393">
    <property type="entry name" value="ATP_synth_a_bact"/>
    <property type="match status" value="1"/>
</dbReference>
<dbReference type="NCBIfam" id="NF004482">
    <property type="entry name" value="PRK05815.2-4"/>
    <property type="match status" value="1"/>
</dbReference>
<evidence type="ECO:0000256" key="2">
    <source>
        <dbReference type="ARBA" id="ARBA00004448"/>
    </source>
</evidence>
<evidence type="ECO:0000256" key="7">
    <source>
        <dbReference type="ARBA" id="ARBA00022692"/>
    </source>
</evidence>
<proteinExistence type="inferred from homology"/>
<dbReference type="Pfam" id="PF00119">
    <property type="entry name" value="ATP-synt_A"/>
    <property type="match status" value="1"/>
</dbReference>
<evidence type="ECO:0000256" key="10">
    <source>
        <dbReference type="ARBA" id="ARBA00022989"/>
    </source>
</evidence>
<dbReference type="InterPro" id="IPR045083">
    <property type="entry name" value="ATP_synth_F0_asu_bact/mt"/>
</dbReference>
<dbReference type="GO" id="GO:0046933">
    <property type="term" value="F:proton-transporting ATP synthase activity, rotational mechanism"/>
    <property type="evidence" value="ECO:0007669"/>
    <property type="project" value="TreeGrafter"/>
</dbReference>
<comment type="subunit">
    <text evidence="4">F-type ATPases have 2 components, CF(1) - the catalytic core - and CF(0) - the membrane proton channel. CF(1) has five subunits: alpha(3), beta(3), gamma(1), delta(1), epsilon(1). CF(0) has three main subunits: a, b and c.</text>
</comment>
<organism evidence="16">
    <name type="scientific">Selaginella nipponica</name>
    <dbReference type="NCBI Taxonomy" id="872861"/>
    <lineage>
        <taxon>Eukaryota</taxon>
        <taxon>Viridiplantae</taxon>
        <taxon>Streptophyta</taxon>
        <taxon>Embryophyta</taxon>
        <taxon>Tracheophyta</taxon>
        <taxon>Lycopodiopsida</taxon>
        <taxon>Selaginellales</taxon>
        <taxon>Selaginellaceae</taxon>
        <taxon>Selaginella</taxon>
    </lineage>
</organism>
<evidence type="ECO:0000256" key="6">
    <source>
        <dbReference type="ARBA" id="ARBA00022547"/>
    </source>
</evidence>
<dbReference type="GO" id="GO:0045259">
    <property type="term" value="C:proton-transporting ATP synthase complex"/>
    <property type="evidence" value="ECO:0007669"/>
    <property type="project" value="UniProtKB-KW"/>
</dbReference>
<keyword evidence="13" id="KW-0066">ATP synthesis</keyword>
<accession>A0A7U3TGT2</accession>
<feature type="transmembrane region" description="Helical" evidence="15">
    <location>
        <begin position="216"/>
        <end position="244"/>
    </location>
</feature>
<keyword evidence="7 15" id="KW-0812">Transmembrane</keyword>
<sequence length="251" mass="27298">MAWSPLEQFAIIPLIPIEIGPLYLSFTNSSLFILVTLNLILVGLKAATRHGGHLVPNAWESVGELIYDFVHTVVKEHLAPPAVKQRVFPLIFGTFTFLALANLLGMIPYSVTVTSHFISTLGLACSLFIGISVVGFQTHGLHFFTILLPRGVPPALVPFLVILELISYCFRALSLGIRLFANMMAGHSLVKILCGFAWAMASMGGIMYLACLAPFLIVSALIGLELGVAILQAYVFTILICIYLNDALTLH</sequence>
<protein>
    <recommendedName>
        <fullName evidence="14">ATP synthase subunit a</fullName>
    </recommendedName>
</protein>
<keyword evidence="11" id="KW-0406">Ion transport</keyword>
<evidence type="ECO:0000256" key="9">
    <source>
        <dbReference type="ARBA" id="ARBA00022792"/>
    </source>
</evidence>
<comment type="function">
    <text evidence="1">Mitochondrial membrane ATP synthase (F(1)F(0) ATP synthase or Complex V) produces ATP from ADP in the presence of a proton gradient across the membrane which is generated by electron transport complexes of the respiratory chain. F-type ATPases consist of two structural domains, F(1) - containing the extramembraneous catalytic core and F(0) - containing the membrane proton channel, linked together by a central stalk and a peripheral stalk. During catalysis, ATP synthesis in the catalytic domain of F(1) is coupled via a rotary mechanism of the central stalk subunits to proton translocation. Key component of the proton channel; it may play a direct role in the translocation of protons across the membrane.</text>
</comment>
<feature type="transmembrane region" description="Helical" evidence="15">
    <location>
        <begin position="87"/>
        <end position="105"/>
    </location>
</feature>
<keyword evidence="9" id="KW-0999">Mitochondrion inner membrane</keyword>
<evidence type="ECO:0000256" key="4">
    <source>
        <dbReference type="ARBA" id="ARBA00011648"/>
    </source>
</evidence>
<dbReference type="Gene3D" id="1.20.120.220">
    <property type="entry name" value="ATP synthase, F0 complex, subunit A"/>
    <property type="match status" value="1"/>
</dbReference>
<dbReference type="SUPFAM" id="SSF81336">
    <property type="entry name" value="F1F0 ATP synthase subunit A"/>
    <property type="match status" value="1"/>
</dbReference>
<dbReference type="InterPro" id="IPR000568">
    <property type="entry name" value="ATP_synth_F0_asu"/>
</dbReference>
<dbReference type="PROSITE" id="PS00449">
    <property type="entry name" value="ATPASE_A"/>
    <property type="match status" value="1"/>
</dbReference>
<evidence type="ECO:0000256" key="13">
    <source>
        <dbReference type="ARBA" id="ARBA00023310"/>
    </source>
</evidence>
<feature type="transmembrane region" description="Helical" evidence="15">
    <location>
        <begin position="117"/>
        <end position="136"/>
    </location>
</feature>
<dbReference type="InterPro" id="IPR023011">
    <property type="entry name" value="ATP_synth_F0_asu_AS"/>
</dbReference>
<dbReference type="AlphaFoldDB" id="A0A7U3TGT2"/>
<keyword evidence="12 15" id="KW-0472">Membrane</keyword>
<dbReference type="NCBIfam" id="TIGR01131">
    <property type="entry name" value="ATP_synt_6_or_A"/>
    <property type="match status" value="1"/>
</dbReference>
<evidence type="ECO:0000313" key="16">
    <source>
        <dbReference type="EMBL" id="QQO99824.1"/>
    </source>
</evidence>
<evidence type="ECO:0000256" key="12">
    <source>
        <dbReference type="ARBA" id="ARBA00023136"/>
    </source>
</evidence>
<dbReference type="EMBL" id="MN702917">
    <property type="protein sequence ID" value="QQO99824.1"/>
    <property type="molecule type" value="Genomic_DNA"/>
</dbReference>
<evidence type="ECO:0000256" key="5">
    <source>
        <dbReference type="ARBA" id="ARBA00022448"/>
    </source>
</evidence>
<dbReference type="PANTHER" id="PTHR11410:SF0">
    <property type="entry name" value="ATP SYNTHASE SUBUNIT A"/>
    <property type="match status" value="1"/>
</dbReference>
<dbReference type="CDD" id="cd00310">
    <property type="entry name" value="ATP-synt_Fo_a_6"/>
    <property type="match status" value="1"/>
</dbReference>
<dbReference type="InterPro" id="IPR035908">
    <property type="entry name" value="F0_ATP_A_sf"/>
</dbReference>
<evidence type="ECO:0000256" key="1">
    <source>
        <dbReference type="ARBA" id="ARBA00002070"/>
    </source>
</evidence>
<geneLocation type="mitochondrion" evidence="16"/>
<evidence type="ECO:0000256" key="3">
    <source>
        <dbReference type="ARBA" id="ARBA00006810"/>
    </source>
</evidence>